<dbReference type="RefSeq" id="WP_173942857.1">
    <property type="nucleotide sequence ID" value="NZ_CBCSCD010000001.1"/>
</dbReference>
<protein>
    <submittedName>
        <fullName evidence="2">Uncharacterized protein</fullName>
    </submittedName>
</protein>
<proteinExistence type="predicted"/>
<feature type="region of interest" description="Disordered" evidence="1">
    <location>
        <begin position="1"/>
        <end position="25"/>
    </location>
</feature>
<sequence>MTKKKLMSQFVDSSEDWENGDLGQSPEHAVLAPSQLATEIDDALGMQMISIRLNKDLIESLKLLGIKHELGYQTLIREVLNRFVDGEYKMIAQDALEKQKNQKIRAENKKLAKAA</sequence>
<evidence type="ECO:0000313" key="3">
    <source>
        <dbReference type="Proteomes" id="UP000500806"/>
    </source>
</evidence>
<evidence type="ECO:0000256" key="1">
    <source>
        <dbReference type="SAM" id="MobiDB-lite"/>
    </source>
</evidence>
<accession>A0A6M9Q2W3</accession>
<gene>
    <name evidence="2" type="ORF">DCO16_06265</name>
</gene>
<organism evidence="2 3">
    <name type="scientific">Polynucleobacter antarcticus</name>
    <dbReference type="NCBI Taxonomy" id="1743162"/>
    <lineage>
        <taxon>Bacteria</taxon>
        <taxon>Pseudomonadati</taxon>
        <taxon>Pseudomonadota</taxon>
        <taxon>Betaproteobacteria</taxon>
        <taxon>Burkholderiales</taxon>
        <taxon>Burkholderiaceae</taxon>
        <taxon>Polynucleobacter</taxon>
    </lineage>
</organism>
<reference evidence="2 3" key="1">
    <citation type="submission" date="2018-04" db="EMBL/GenBank/DDBJ databases">
        <title>Polynucleobacter sp. LimPoW16 genome.</title>
        <authorList>
            <person name="Hahn M.W."/>
        </authorList>
    </citation>
    <scope>NUCLEOTIDE SEQUENCE [LARGE SCALE GENOMIC DNA]</scope>
    <source>
        <strain evidence="2 3">LimPoW16</strain>
    </source>
</reference>
<name>A0A6M9Q2W3_9BURK</name>
<dbReference type="EMBL" id="CP028941">
    <property type="protein sequence ID" value="QKM62693.1"/>
    <property type="molecule type" value="Genomic_DNA"/>
</dbReference>
<evidence type="ECO:0000313" key="2">
    <source>
        <dbReference type="EMBL" id="QKM62693.1"/>
    </source>
</evidence>
<keyword evidence="3" id="KW-1185">Reference proteome</keyword>
<dbReference type="AlphaFoldDB" id="A0A6M9Q2W3"/>
<dbReference type="KEGG" id="pani:DCO16_06265"/>
<dbReference type="Proteomes" id="UP000500806">
    <property type="component" value="Chromosome"/>
</dbReference>